<dbReference type="Pfam" id="PF05380">
    <property type="entry name" value="Peptidase_A17"/>
    <property type="match status" value="1"/>
</dbReference>
<dbReference type="PANTHER" id="PTHR47331">
    <property type="entry name" value="PHD-TYPE DOMAIN-CONTAINING PROTEIN"/>
    <property type="match status" value="1"/>
</dbReference>
<dbReference type="InterPro" id="IPR043502">
    <property type="entry name" value="DNA/RNA_pol_sf"/>
</dbReference>
<evidence type="ECO:0000259" key="2">
    <source>
        <dbReference type="PROSITE" id="PS50994"/>
    </source>
</evidence>
<evidence type="ECO:0000256" key="1">
    <source>
        <dbReference type="SAM" id="MobiDB-lite"/>
    </source>
</evidence>
<name>A0AAD9PWF6_ACRCE</name>
<evidence type="ECO:0000313" key="3">
    <source>
        <dbReference type="EMBL" id="KAK2550332.1"/>
    </source>
</evidence>
<dbReference type="GO" id="GO:0003676">
    <property type="term" value="F:nucleic acid binding"/>
    <property type="evidence" value="ECO:0007669"/>
    <property type="project" value="InterPro"/>
</dbReference>
<accession>A0AAD9PWF6</accession>
<dbReference type="EMBL" id="JARQWQ010000112">
    <property type="protein sequence ID" value="KAK2550332.1"/>
    <property type="molecule type" value="Genomic_DNA"/>
</dbReference>
<dbReference type="InterPro" id="IPR040676">
    <property type="entry name" value="DUF5641"/>
</dbReference>
<organism evidence="3 4">
    <name type="scientific">Acropora cervicornis</name>
    <name type="common">Staghorn coral</name>
    <dbReference type="NCBI Taxonomy" id="6130"/>
    <lineage>
        <taxon>Eukaryota</taxon>
        <taxon>Metazoa</taxon>
        <taxon>Cnidaria</taxon>
        <taxon>Anthozoa</taxon>
        <taxon>Hexacorallia</taxon>
        <taxon>Scleractinia</taxon>
        <taxon>Astrocoeniina</taxon>
        <taxon>Acroporidae</taxon>
        <taxon>Acropora</taxon>
    </lineage>
</organism>
<dbReference type="InterPro" id="IPR036397">
    <property type="entry name" value="RNaseH_sf"/>
</dbReference>
<keyword evidence="4" id="KW-1185">Reference proteome</keyword>
<sequence>MTEKGHEITLEIRKKAALDYNKEFRRKLLVVEKLITESSDREALQSELQALKNSADKTLQEFVNWLNLAKEPEEINEITKEQYEVQNSWEKISADASYRLERLELKEEIRSNSSRGSRKSKFSRLSSKSSSSSKSALLGIKARRALQQELSETMAEEAVYAEALTTESEHDSPPRSPRGFVSTIDGFLYDQETICIANDFPLSPVPVPVTQAPVSVPVTHAPVPVPVTQAPVSVPVTQAPVPVPVTQGPVSIPAMQAPVPVPVTQAPVPVPVTQAPVPVPVTQAPVPVPAPVPVLVTQAPVSVPVTQAPVPVPVTQAPVSVPVTQAPVSVKQLRYEAQALTPISAFSSPVSQLSVPLTPSSAPVMQSSVPESPVSVSQSAAAGLQSGCVSQIPATSIQSITQQPCVPRSLYGNSPLFVPPQPQLPQVSPSYFLPSSDNAQQINDALTKVTQLQRLPQAKPDVFKGEEKDKTRFFPWETAFDALVDSVPVSSQQKLHLLYQHLEGRAKKVVEQLQFLIGDPERGYTEARKRLKERFGHSVILSAEFEVKLTNWPKVGNSDARGMQEFSDFLQQVEVASEYIPNLKIFEFSSKLQSLVDKLPGWFKTKWSTKGTQGSSHQGLATTTLTTQASPIARRSSGTDESKRVFKPLASPDDQRAVSSPKQVFCSYHKTKTHNLDECQKFRDLDFKERKEFLFKNRFCFNCANSNKHIGKNCDQGPPQPALKIVLLKVSGQSDPSKETLTFAVLDDQSTDVFVTDNLLNELSIDGKEVNLQVNTIVGTNTVRTRKACGLQVQDVNGEHSSVKVCYAYAQESIPATHHDIATPEIARQWEHLKTIADKIPYRPDIQIGMLIGRNIPSAFQPLNVIHGATNEPWAEEYKFGWTIIGPVCLADAETKECNLTVSVNRITVHREELPFHDSDRDLLQLSKVVDQNSFVTLLTSIKRPKDVTTPQQIREMMELDYGELFHSRKIHGTEQVQSVEDKRFCQILSTGIYKNHLGNREAPLSFRRIEVNLPNNREQCVRRLLYLKKKLSKNQKARKNYIDFMEKIFDRHHASGVPADELTTSPGKVWYLPHFDIYHPKKPDQVRVVFDCSAVFNNESLNKHLLQGPDQMNSLTGVLARFRKEDVALSCDKEQMFHSFYVTPDCRDFLRFLWYENSDLDGPISEFCMNVHLFGAVSSPAVANFSLHRTAESGRAEFGDEAANFIRRNFYVDDGLTSVPSVQEAVTLIKSSQAICASAKLRLHKFASNCKEVLETLPPEDRAKDLKDLDLRHDALPIQRSLGIYWCIESDTLGFRIELKDKPLSRRGVLSTVSSVYDPLEIVSPVILVGKQILQDLCRRNVDWDDPVPEEILPRWERWRAELPLLEKVKIQRCVKPPGFGSPIQTEVHSFADASESGIGQVSYLRLVNEKGEVHVSFLMAKSRVPPIKPLSIPRMELTAAVVSVNVTTMLKSELDYENLKSVYYTDSEVVIGYINNEARRFHVYVGNRVQYIRDRSNPEQWHHVPGKDNPADEASRSLTASQLLKNTRWFRGPEFLWKTDVPLRNVRQIRQLATDDVEVKANTFATTCSQAQEPHETSMLFYLNRVSSWQKAKTTVAWIRRAIVNLQQTVVCKTTFEGPAETHPSKSAAKSPNVQQKLLLPLSVQELVQAEQAILSCVQRHYFGPEVQTLKNLNGNLSKFEDRYAARQRNDKLRKASCLRKLDPFIDENGLVRVGGRIRRAAFPLALKHPCILPKRNHITDLIIEHFHEKVACHQGRGITHNAVRQAGYWIVNGRSTVTRAISKCVSCRRFRGRPLTQKMSDLPEERVAETAPFHYTGMDVFGPFYIKEGRKTLKRYGLLFTCLASRAVHLETLNSMEADSFISALRRFINKRGKVRELRSDRGTNFVGARNELADAIQELDRDRVQDFLRTKDCDWICFNFNVPASSHMGGVWERLIRTVRSVLSILLQEQGSQLDDEALRTLMTEVENVINSRHLTVENLSEPGFPEPITPNHLLTSKTEIVLPPPGSFERVDLYSRKRWRRVQFMANQFWFRWRRECSPLLYTRQKWNMPQRDCKVGDIVMFQDDDLPRNQWPLARVTEVLPSKDGRIRKVQILLVQDGKLKLLERPIHKLVLLLAQEETLHRDVTPAGGASAQND</sequence>
<dbReference type="CDD" id="cd01644">
    <property type="entry name" value="RT_pepA17"/>
    <property type="match status" value="1"/>
</dbReference>
<dbReference type="InterPro" id="IPR012337">
    <property type="entry name" value="RNaseH-like_sf"/>
</dbReference>
<dbReference type="Proteomes" id="UP001249851">
    <property type="component" value="Unassembled WGS sequence"/>
</dbReference>
<dbReference type="SUPFAM" id="SSF56672">
    <property type="entry name" value="DNA/RNA polymerases"/>
    <property type="match status" value="1"/>
</dbReference>
<reference evidence="3" key="2">
    <citation type="journal article" date="2023" name="Science">
        <title>Genomic signatures of disease resistance in endangered staghorn corals.</title>
        <authorList>
            <person name="Vollmer S.V."/>
            <person name="Selwyn J.D."/>
            <person name="Despard B.A."/>
            <person name="Roesel C.L."/>
        </authorList>
    </citation>
    <scope>NUCLEOTIDE SEQUENCE</scope>
    <source>
        <strain evidence="3">K2</strain>
    </source>
</reference>
<dbReference type="SUPFAM" id="SSF53098">
    <property type="entry name" value="Ribonuclease H-like"/>
    <property type="match status" value="1"/>
</dbReference>
<feature type="domain" description="Integrase catalytic" evidence="2">
    <location>
        <begin position="1811"/>
        <end position="2003"/>
    </location>
</feature>
<reference evidence="3" key="1">
    <citation type="journal article" date="2023" name="G3 (Bethesda)">
        <title>Whole genome assembly and annotation of the endangered Caribbean coral Acropora cervicornis.</title>
        <authorList>
            <person name="Selwyn J.D."/>
            <person name="Vollmer S.V."/>
        </authorList>
    </citation>
    <scope>NUCLEOTIDE SEQUENCE</scope>
    <source>
        <strain evidence="3">K2</strain>
    </source>
</reference>
<dbReference type="Pfam" id="PF18701">
    <property type="entry name" value="DUF5641"/>
    <property type="match status" value="1"/>
</dbReference>
<dbReference type="PANTHER" id="PTHR47331:SF6">
    <property type="entry name" value="DOUBLECORTIN DOMAIN-CONTAINING PROTEIN"/>
    <property type="match status" value="1"/>
</dbReference>
<dbReference type="PROSITE" id="PS50994">
    <property type="entry name" value="INTEGRASE"/>
    <property type="match status" value="1"/>
</dbReference>
<evidence type="ECO:0000313" key="4">
    <source>
        <dbReference type="Proteomes" id="UP001249851"/>
    </source>
</evidence>
<gene>
    <name evidence="3" type="ORF">P5673_029032</name>
</gene>
<comment type="caution">
    <text evidence="3">The sequence shown here is derived from an EMBL/GenBank/DDBJ whole genome shotgun (WGS) entry which is preliminary data.</text>
</comment>
<feature type="region of interest" description="Disordered" evidence="1">
    <location>
        <begin position="109"/>
        <end position="130"/>
    </location>
</feature>
<dbReference type="InterPro" id="IPR001584">
    <property type="entry name" value="Integrase_cat-core"/>
</dbReference>
<dbReference type="GO" id="GO:0015074">
    <property type="term" value="P:DNA integration"/>
    <property type="evidence" value="ECO:0007669"/>
    <property type="project" value="InterPro"/>
</dbReference>
<dbReference type="InterPro" id="IPR008042">
    <property type="entry name" value="Retrotrans_Pao"/>
</dbReference>
<proteinExistence type="predicted"/>
<dbReference type="Gene3D" id="3.30.420.10">
    <property type="entry name" value="Ribonuclease H-like superfamily/Ribonuclease H"/>
    <property type="match status" value="1"/>
</dbReference>
<protein>
    <submittedName>
        <fullName evidence="3">Titin-like protein</fullName>
    </submittedName>
</protein>